<name>A0AAD6ME23_9ROSI</name>
<reference evidence="1" key="1">
    <citation type="journal article" date="2023" name="Mol. Ecol. Resour.">
        <title>Chromosome-level genome assembly of a triploid poplar Populus alba 'Berolinensis'.</title>
        <authorList>
            <person name="Chen S."/>
            <person name="Yu Y."/>
            <person name="Wang X."/>
            <person name="Wang S."/>
            <person name="Zhang T."/>
            <person name="Zhou Y."/>
            <person name="He R."/>
            <person name="Meng N."/>
            <person name="Wang Y."/>
            <person name="Liu W."/>
            <person name="Liu Z."/>
            <person name="Liu J."/>
            <person name="Guo Q."/>
            <person name="Huang H."/>
            <person name="Sederoff R.R."/>
            <person name="Wang G."/>
            <person name="Qu G."/>
            <person name="Chen S."/>
        </authorList>
    </citation>
    <scope>NUCLEOTIDE SEQUENCE</scope>
    <source>
        <strain evidence="1">SC-2020</strain>
    </source>
</reference>
<evidence type="ECO:0000313" key="2">
    <source>
        <dbReference type="Proteomes" id="UP001164929"/>
    </source>
</evidence>
<keyword evidence="2" id="KW-1185">Reference proteome</keyword>
<accession>A0AAD6ME23</accession>
<dbReference type="AlphaFoldDB" id="A0AAD6ME23"/>
<proteinExistence type="predicted"/>
<dbReference type="Proteomes" id="UP001164929">
    <property type="component" value="Chromosome 10"/>
</dbReference>
<organism evidence="1 2">
    <name type="scientific">Populus alba x Populus x berolinensis</name>
    <dbReference type="NCBI Taxonomy" id="444605"/>
    <lineage>
        <taxon>Eukaryota</taxon>
        <taxon>Viridiplantae</taxon>
        <taxon>Streptophyta</taxon>
        <taxon>Embryophyta</taxon>
        <taxon>Tracheophyta</taxon>
        <taxon>Spermatophyta</taxon>
        <taxon>Magnoliopsida</taxon>
        <taxon>eudicotyledons</taxon>
        <taxon>Gunneridae</taxon>
        <taxon>Pentapetalae</taxon>
        <taxon>rosids</taxon>
        <taxon>fabids</taxon>
        <taxon>Malpighiales</taxon>
        <taxon>Salicaceae</taxon>
        <taxon>Saliceae</taxon>
        <taxon>Populus</taxon>
    </lineage>
</organism>
<protein>
    <submittedName>
        <fullName evidence="1">Uncharacterized protein</fullName>
    </submittedName>
</protein>
<dbReference type="EMBL" id="JAQIZT010000010">
    <property type="protein sequence ID" value="KAJ6983695.1"/>
    <property type="molecule type" value="Genomic_DNA"/>
</dbReference>
<sequence>MFSIRVALKNGLFRTRPVHFVDSQYCLKFFFISVVFDLSFSGCSSFPWSINTNLLCKL</sequence>
<gene>
    <name evidence="1" type="ORF">NC653_026493</name>
</gene>
<comment type="caution">
    <text evidence="1">The sequence shown here is derived from an EMBL/GenBank/DDBJ whole genome shotgun (WGS) entry which is preliminary data.</text>
</comment>
<evidence type="ECO:0000313" key="1">
    <source>
        <dbReference type="EMBL" id="KAJ6983695.1"/>
    </source>
</evidence>